<keyword evidence="3" id="KW-1185">Reference proteome</keyword>
<dbReference type="AlphaFoldDB" id="A0AAD5BRN2"/>
<evidence type="ECO:0000313" key="3">
    <source>
        <dbReference type="Proteomes" id="UP001206925"/>
    </source>
</evidence>
<evidence type="ECO:0000313" key="2">
    <source>
        <dbReference type="EMBL" id="KAI7726949.1"/>
    </source>
</evidence>
<name>A0AAD5BRN2_AMBAR</name>
<gene>
    <name evidence="2" type="ORF">M8C21_011374</name>
</gene>
<sequence length="141" mass="16003">LLHKLRNPFSPNTTQFKNATHSDSKAKILGRELSAHEMWKQSHCKKGSRPLDKDPSCSSSLLLDLDSEGDVQAENLVWVDDRAEETWVKYDGLLVEKYGIERSKYPKFDEDLWSRAVGKNKGKVYGLGSVSDPCVHDREDP</sequence>
<reference evidence="2" key="1">
    <citation type="submission" date="2022-06" db="EMBL/GenBank/DDBJ databases">
        <title>Uncovering the hologenomic basis of an extraordinary plant invasion.</title>
        <authorList>
            <person name="Bieker V.C."/>
            <person name="Martin M.D."/>
            <person name="Gilbert T."/>
            <person name="Hodgins K."/>
            <person name="Battlay P."/>
            <person name="Petersen B."/>
            <person name="Wilson J."/>
        </authorList>
    </citation>
    <scope>NUCLEOTIDE SEQUENCE</scope>
    <source>
        <strain evidence="2">AA19_3_7</strain>
        <tissue evidence="2">Leaf</tissue>
    </source>
</reference>
<feature type="non-terminal residue" evidence="2">
    <location>
        <position position="1"/>
    </location>
</feature>
<dbReference type="EMBL" id="JAMZMK010011475">
    <property type="protein sequence ID" value="KAI7726949.1"/>
    <property type="molecule type" value="Genomic_DNA"/>
</dbReference>
<dbReference type="Proteomes" id="UP001206925">
    <property type="component" value="Unassembled WGS sequence"/>
</dbReference>
<comment type="caution">
    <text evidence="2">The sequence shown here is derived from an EMBL/GenBank/DDBJ whole genome shotgun (WGS) entry which is preliminary data.</text>
</comment>
<feature type="non-terminal residue" evidence="2">
    <location>
        <position position="141"/>
    </location>
</feature>
<feature type="compositionally biased region" description="Polar residues" evidence="1">
    <location>
        <begin position="9"/>
        <end position="19"/>
    </location>
</feature>
<accession>A0AAD5BRN2</accession>
<proteinExistence type="predicted"/>
<evidence type="ECO:0000256" key="1">
    <source>
        <dbReference type="SAM" id="MobiDB-lite"/>
    </source>
</evidence>
<organism evidence="2 3">
    <name type="scientific">Ambrosia artemisiifolia</name>
    <name type="common">Common ragweed</name>
    <dbReference type="NCBI Taxonomy" id="4212"/>
    <lineage>
        <taxon>Eukaryota</taxon>
        <taxon>Viridiplantae</taxon>
        <taxon>Streptophyta</taxon>
        <taxon>Embryophyta</taxon>
        <taxon>Tracheophyta</taxon>
        <taxon>Spermatophyta</taxon>
        <taxon>Magnoliopsida</taxon>
        <taxon>eudicotyledons</taxon>
        <taxon>Gunneridae</taxon>
        <taxon>Pentapetalae</taxon>
        <taxon>asterids</taxon>
        <taxon>campanulids</taxon>
        <taxon>Asterales</taxon>
        <taxon>Asteraceae</taxon>
        <taxon>Asteroideae</taxon>
        <taxon>Heliantheae alliance</taxon>
        <taxon>Heliantheae</taxon>
        <taxon>Ambrosia</taxon>
    </lineage>
</organism>
<feature type="region of interest" description="Disordered" evidence="1">
    <location>
        <begin position="1"/>
        <end position="21"/>
    </location>
</feature>
<protein>
    <submittedName>
        <fullName evidence="2">Uncharacterized protein</fullName>
    </submittedName>
</protein>